<dbReference type="EMBL" id="GGEC01004386">
    <property type="protein sequence ID" value="MBW84869.1"/>
    <property type="molecule type" value="Transcribed_RNA"/>
</dbReference>
<name>A0A2P2IUG6_RHIMU</name>
<accession>A0A2P2IUG6</accession>
<organism evidence="1">
    <name type="scientific">Rhizophora mucronata</name>
    <name type="common">Asiatic mangrove</name>
    <dbReference type="NCBI Taxonomy" id="61149"/>
    <lineage>
        <taxon>Eukaryota</taxon>
        <taxon>Viridiplantae</taxon>
        <taxon>Streptophyta</taxon>
        <taxon>Embryophyta</taxon>
        <taxon>Tracheophyta</taxon>
        <taxon>Spermatophyta</taxon>
        <taxon>Magnoliopsida</taxon>
        <taxon>eudicotyledons</taxon>
        <taxon>Gunneridae</taxon>
        <taxon>Pentapetalae</taxon>
        <taxon>rosids</taxon>
        <taxon>fabids</taxon>
        <taxon>Malpighiales</taxon>
        <taxon>Rhizophoraceae</taxon>
        <taxon>Rhizophora</taxon>
    </lineage>
</organism>
<sequence length="50" mass="5952">MKKRDIHMKVKFECIDNVKVPVHKVQKTNKKLQPMHVIDNSVLIAQQTRR</sequence>
<evidence type="ECO:0000313" key="1">
    <source>
        <dbReference type="EMBL" id="MBW84869.1"/>
    </source>
</evidence>
<dbReference type="AlphaFoldDB" id="A0A2P2IUG6"/>
<reference evidence="1" key="1">
    <citation type="submission" date="2018-02" db="EMBL/GenBank/DDBJ databases">
        <title>Rhizophora mucronata_Transcriptome.</title>
        <authorList>
            <person name="Meera S.P."/>
            <person name="Sreeshan A."/>
            <person name="Augustine A."/>
        </authorList>
    </citation>
    <scope>NUCLEOTIDE SEQUENCE</scope>
    <source>
        <tissue evidence="1">Leaf</tissue>
    </source>
</reference>
<protein>
    <submittedName>
        <fullName evidence="1">Uncharacterized protein</fullName>
    </submittedName>
</protein>
<proteinExistence type="predicted"/>